<keyword evidence="2" id="KW-0863">Zinc-finger</keyword>
<feature type="compositionally biased region" description="Basic and acidic residues" evidence="4">
    <location>
        <begin position="1236"/>
        <end position="1270"/>
    </location>
</feature>
<feature type="compositionally biased region" description="Polar residues" evidence="4">
    <location>
        <begin position="837"/>
        <end position="860"/>
    </location>
</feature>
<feature type="compositionally biased region" description="Acidic residues" evidence="4">
    <location>
        <begin position="18"/>
        <end position="40"/>
    </location>
</feature>
<organism evidence="6 7">
    <name type="scientific">Buddleja alternifolia</name>
    <dbReference type="NCBI Taxonomy" id="168488"/>
    <lineage>
        <taxon>Eukaryota</taxon>
        <taxon>Viridiplantae</taxon>
        <taxon>Streptophyta</taxon>
        <taxon>Embryophyta</taxon>
        <taxon>Tracheophyta</taxon>
        <taxon>Spermatophyta</taxon>
        <taxon>Magnoliopsida</taxon>
        <taxon>eudicotyledons</taxon>
        <taxon>Gunneridae</taxon>
        <taxon>Pentapetalae</taxon>
        <taxon>asterids</taxon>
        <taxon>lamiids</taxon>
        <taxon>Lamiales</taxon>
        <taxon>Scrophulariaceae</taxon>
        <taxon>Buddlejeae</taxon>
        <taxon>Buddleja</taxon>
    </lineage>
</organism>
<dbReference type="InterPro" id="IPR055300">
    <property type="entry name" value="CWZF3/5/7"/>
</dbReference>
<dbReference type="PROSITE" id="PS51050">
    <property type="entry name" value="ZF_CW"/>
    <property type="match status" value="1"/>
</dbReference>
<dbReference type="InterPro" id="IPR056406">
    <property type="entry name" value="THD_CWZF3/5/7"/>
</dbReference>
<evidence type="ECO:0000313" key="7">
    <source>
        <dbReference type="Proteomes" id="UP000826271"/>
    </source>
</evidence>
<keyword evidence="3" id="KW-0862">Zinc</keyword>
<name>A0AAV6Y2L0_9LAMI</name>
<proteinExistence type="predicted"/>
<feature type="compositionally biased region" description="Basic and acidic residues" evidence="4">
    <location>
        <begin position="894"/>
        <end position="908"/>
    </location>
</feature>
<feature type="compositionally biased region" description="Polar residues" evidence="4">
    <location>
        <begin position="320"/>
        <end position="336"/>
    </location>
</feature>
<feature type="compositionally biased region" description="Acidic residues" evidence="4">
    <location>
        <begin position="561"/>
        <end position="571"/>
    </location>
</feature>
<evidence type="ECO:0000256" key="3">
    <source>
        <dbReference type="ARBA" id="ARBA00022833"/>
    </source>
</evidence>
<feature type="compositionally biased region" description="Polar residues" evidence="4">
    <location>
        <begin position="450"/>
        <end position="459"/>
    </location>
</feature>
<feature type="compositionally biased region" description="Basic and acidic residues" evidence="4">
    <location>
        <begin position="1342"/>
        <end position="1356"/>
    </location>
</feature>
<feature type="domain" description="CW-type" evidence="5">
    <location>
        <begin position="644"/>
        <end position="697"/>
    </location>
</feature>
<accession>A0AAV6Y2L0</accession>
<dbReference type="EMBL" id="WHWC01000002">
    <property type="protein sequence ID" value="KAG8389451.1"/>
    <property type="molecule type" value="Genomic_DNA"/>
</dbReference>
<dbReference type="Pfam" id="PF07496">
    <property type="entry name" value="zf-CW"/>
    <property type="match status" value="1"/>
</dbReference>
<feature type="compositionally biased region" description="Low complexity" evidence="4">
    <location>
        <begin position="1002"/>
        <end position="1019"/>
    </location>
</feature>
<dbReference type="InterPro" id="IPR011124">
    <property type="entry name" value="Znf_CW"/>
</dbReference>
<evidence type="ECO:0000256" key="4">
    <source>
        <dbReference type="SAM" id="MobiDB-lite"/>
    </source>
</evidence>
<feature type="region of interest" description="Disordered" evidence="4">
    <location>
        <begin position="303"/>
        <end position="336"/>
    </location>
</feature>
<evidence type="ECO:0000259" key="5">
    <source>
        <dbReference type="PROSITE" id="PS51050"/>
    </source>
</evidence>
<evidence type="ECO:0000256" key="1">
    <source>
        <dbReference type="ARBA" id="ARBA00022723"/>
    </source>
</evidence>
<feature type="compositionally biased region" description="Polar residues" evidence="4">
    <location>
        <begin position="1287"/>
        <end position="1297"/>
    </location>
</feature>
<feature type="region of interest" description="Disordered" evidence="4">
    <location>
        <begin position="90"/>
        <end position="184"/>
    </location>
</feature>
<feature type="compositionally biased region" description="Basic and acidic residues" evidence="4">
    <location>
        <begin position="861"/>
        <end position="878"/>
    </location>
</feature>
<evidence type="ECO:0000313" key="6">
    <source>
        <dbReference type="EMBL" id="KAG8389451.1"/>
    </source>
</evidence>
<feature type="compositionally biased region" description="Basic and acidic residues" evidence="4">
    <location>
        <begin position="1155"/>
        <end position="1219"/>
    </location>
</feature>
<feature type="compositionally biased region" description="Basic and acidic residues" evidence="4">
    <location>
        <begin position="540"/>
        <end position="560"/>
    </location>
</feature>
<dbReference type="Pfam" id="PF24756">
    <property type="entry name" value="THD_CWZF3-5-7"/>
    <property type="match status" value="1"/>
</dbReference>
<feature type="compositionally biased region" description="Basic and acidic residues" evidence="4">
    <location>
        <begin position="1122"/>
        <end position="1135"/>
    </location>
</feature>
<feature type="compositionally biased region" description="Low complexity" evidence="4">
    <location>
        <begin position="124"/>
        <end position="140"/>
    </location>
</feature>
<feature type="region of interest" description="Disordered" evidence="4">
    <location>
        <begin position="396"/>
        <end position="420"/>
    </location>
</feature>
<dbReference type="Gene3D" id="3.30.40.100">
    <property type="match status" value="1"/>
</dbReference>
<feature type="region of interest" description="Disordered" evidence="4">
    <location>
        <begin position="1"/>
        <end position="40"/>
    </location>
</feature>
<evidence type="ECO:0000256" key="2">
    <source>
        <dbReference type="ARBA" id="ARBA00022771"/>
    </source>
</evidence>
<keyword evidence="7" id="KW-1185">Reference proteome</keyword>
<feature type="region of interest" description="Disordered" evidence="4">
    <location>
        <begin position="446"/>
        <end position="642"/>
    </location>
</feature>
<feature type="compositionally biased region" description="Polar residues" evidence="4">
    <location>
        <begin position="519"/>
        <end position="534"/>
    </location>
</feature>
<reference evidence="6" key="1">
    <citation type="submission" date="2019-10" db="EMBL/GenBank/DDBJ databases">
        <authorList>
            <person name="Zhang R."/>
            <person name="Pan Y."/>
            <person name="Wang J."/>
            <person name="Ma R."/>
            <person name="Yu S."/>
        </authorList>
    </citation>
    <scope>NUCLEOTIDE SEQUENCE</scope>
    <source>
        <strain evidence="6">LA-IB0</strain>
        <tissue evidence="6">Leaf</tissue>
    </source>
</reference>
<dbReference type="PANTHER" id="PTHR46524">
    <property type="entry name" value="CW-TYPE ZINC FINGER"/>
    <property type="match status" value="1"/>
</dbReference>
<protein>
    <recommendedName>
        <fullName evidence="5">CW-type domain-containing protein</fullName>
    </recommendedName>
</protein>
<feature type="compositionally biased region" description="Basic and acidic residues" evidence="4">
    <location>
        <begin position="810"/>
        <end position="833"/>
    </location>
</feature>
<feature type="compositionally biased region" description="Basic and acidic residues" evidence="4">
    <location>
        <begin position="784"/>
        <end position="794"/>
    </location>
</feature>
<feature type="region of interest" description="Disordered" evidence="4">
    <location>
        <begin position="1116"/>
        <end position="1360"/>
    </location>
</feature>
<sequence length="1603" mass="174297">MISVRNRNERKRVGLGLEMEETELEEGEAPCYNDADEDSTIDPDIALSYIEEKLQNVLGHFQKDFEGGVSAENLGAKFGGYGSFLPTYQRSPSWSHTRTPPEVHNYDSPRTPKKLHLEDQRPNSLASSSASPSARSHAASGKAVSANNSLKGDGYSSAKHAEESSSKSGVVKKSANPSDQRTLKVRIKVGSENLSTQKNAEIYSGLGLEVSPTSSLDDSPTTSAGLCGRLLDVPEESPTSILEIMTSFPGAVLLSPLSEDLIHLNDKRKLRGKIETKPMNKTNIESSGILVNGSLSGRSSQKVIEQKRFKSSERDDAFSTEITNQKNKGTQNSSISLSKKDDTLGCEELVSNTLKLPLLSSSPDPAKDMFNATFVPLDASKDGVKGEILSAVKEKEHLDSESAEDIGGVEKLGGPLGSSGNISECKKGNLVSNNAVCPLQDVPKAEKSLASDQSESNVSRGRKALSAEPSDPSKQLVVQKEGSVSEEGLKPALEKSSNGSKRKQKVVAQGDLPKDQLMVESSMTSKTGKSSNANFPMLKTDSHDLQKNHEKPRDRYKDFFGDVEFEEDDNESISGEMTSSERLKDPQLVGKRSLSEYPNTSKEKCNGKNSERPRPSDNYPRKASHPAPPLGDGTSSEAPTGMVPLVNEDWVSCDKCQTWRLLPLGTNPKSLPDKWLCKMLTWLPGMNRCSIPEEVTTNALRALYHPAASVPATGSESQHTLLNNSVVTSVGVPSVDGSIHSSNSRKKNIPTSGKNSNLNSGIHSPSPDASGYQHMRHSSSAVEKFNHTKKDKESLAISSDKGTSLKIRSKRESDLEDSRASKRSKSEGLHFDDENWTSDNGGTSSKAGRNSTSLSNNVSGSDRHKYTNHKDLKGEAKKTIISSGNVEMHVAGASDDRLISRKRDDKDSSRKRKSKEIHGSEVHTELVSGLGRHEDSGDFREAMCENDHRIVKKARVSKSGGKDTSESKTSAGTDKKNRSTKDNGPYPNQTQVGDYLKTDMDSVQPSVAANSSSSKVSGSHKNMTSAQEVKGSPVESVSSSPLKISNADKVTSTRRNLVGKDDFHDSGSLTAVTPRRFLGGEDGENVRVGMEEKDAIPTVNDHVTDVYDDVLYQSNQQPSLRHSSEHCQVEEKPNIDKSQNSGSHSKKSRKGLSSHSKDKVRASVSDLVKDNIKASDSSRDSLDHQVHLNEEKSKSRRNKFEEKSSTPSKAERAIGKKDTSGGTLNESSKGQSQKKVGHDGQDVIKSQDKKHNLQREHDNGKLPKKSDRAEVYAGGKSHSLPPLARVQTETVSGSQKENGVKTLAVDPFDNGEVPKAPSQRKKTENQNGQPSNTRHPTPNSLRTRDVEAPSPLRRDSSSQAANNAIKEAKDLKHLADRIKNTGSTDSIWIYFQAAVKFLHGASLLESGSSEATKQNELMHSLQIYSSTAKLCEFCAHEYEKSKDMAAAALAYKCMEVAYMRVVYSSHASACRDRNELQIALQIIPTGESPSSSASDVDNLNHQATTDKAALAKVVNSPQVSGSHTITSRNRTGFLRILNFAQDVNYAMEASRKSRIAFTAASSRLGETPHKDAISSLKKALDFNFQDVEGFLRLVRVAVEVISR</sequence>
<gene>
    <name evidence="6" type="ORF">BUALT_Bualt02G0230800</name>
</gene>
<keyword evidence="1" id="KW-0479">Metal-binding</keyword>
<feature type="compositionally biased region" description="Polar residues" evidence="4">
    <location>
        <begin position="1220"/>
        <end position="1234"/>
    </location>
</feature>
<dbReference type="PANTHER" id="PTHR46524:SF7">
    <property type="entry name" value="CW-TYPE ZINC FINGER"/>
    <property type="match status" value="1"/>
</dbReference>
<feature type="compositionally biased region" description="Basic and acidic residues" evidence="4">
    <location>
        <begin position="304"/>
        <end position="317"/>
    </location>
</feature>
<feature type="compositionally biased region" description="Polar residues" evidence="4">
    <location>
        <begin position="749"/>
        <end position="763"/>
    </location>
</feature>
<feature type="region of interest" description="Disordered" evidence="4">
    <location>
        <begin position="950"/>
        <end position="1050"/>
    </location>
</feature>
<feature type="compositionally biased region" description="Polar residues" evidence="4">
    <location>
        <begin position="1035"/>
        <end position="1050"/>
    </location>
</feature>
<dbReference type="Proteomes" id="UP000826271">
    <property type="component" value="Unassembled WGS sequence"/>
</dbReference>
<comment type="caution">
    <text evidence="6">The sequence shown here is derived from an EMBL/GenBank/DDBJ whole genome shotgun (WGS) entry which is preliminary data.</text>
</comment>
<feature type="region of interest" description="Disordered" evidence="4">
    <location>
        <begin position="735"/>
        <end position="937"/>
    </location>
</feature>
<feature type="compositionally biased region" description="Polar residues" evidence="4">
    <location>
        <begin position="1325"/>
        <end position="1341"/>
    </location>
</feature>
<dbReference type="GO" id="GO:0008270">
    <property type="term" value="F:zinc ion binding"/>
    <property type="evidence" value="ECO:0007669"/>
    <property type="project" value="UniProtKB-KW"/>
</dbReference>
<feature type="compositionally biased region" description="Basic and acidic residues" evidence="4">
    <location>
        <begin position="601"/>
        <end position="615"/>
    </location>
</feature>